<accession>A0AAX1UPZ5</accession>
<dbReference type="GO" id="GO:0016747">
    <property type="term" value="F:acyltransferase activity, transferring groups other than amino-acyl groups"/>
    <property type="evidence" value="ECO:0007669"/>
    <property type="project" value="InterPro"/>
</dbReference>
<feature type="transmembrane region" description="Helical" evidence="1">
    <location>
        <begin position="46"/>
        <end position="67"/>
    </location>
</feature>
<keyword evidence="1" id="KW-0472">Membrane</keyword>
<sequence length="365" mass="39463">MQRISRVTRVYPGFDLLRILAAGGVVFSHAFLIMELTEAGEPLKAATGTILGLYAVMIFFILSGFLVTDSALRSQGVLDFAAKRARRLLPGFLAANLIVALAICPLFATEGAMAFLGQPVPWETLGRVLLLQDPSLTFPGRVSFFPAEGEAAWVAAVANGVLWTIRIEITCYLVVGLLLLVGMLTRGAVLALICAAVFATLTPAFYVSDYLNCLIYLGPSFAAGMALRLLLPEGHRADGRIAAASAAILGVLMLKMGGWREVEGLLFPLFAAYPLIWFGQQERARLGALGRYGDPSYGMYLWGWPVQMLLRALVGPGWSGWAFAALSLPAALAVGWLSWILVERRFLRRRPPGASYRVGTGVSPR</sequence>
<dbReference type="GO" id="GO:0009103">
    <property type="term" value="P:lipopolysaccharide biosynthetic process"/>
    <property type="evidence" value="ECO:0007669"/>
    <property type="project" value="TreeGrafter"/>
</dbReference>
<feature type="transmembrane region" description="Helical" evidence="1">
    <location>
        <begin position="161"/>
        <end position="181"/>
    </location>
</feature>
<feature type="transmembrane region" description="Helical" evidence="1">
    <location>
        <begin position="88"/>
        <end position="108"/>
    </location>
</feature>
<dbReference type="Proteomes" id="UP000266305">
    <property type="component" value="Unassembled WGS sequence"/>
</dbReference>
<comment type="caution">
    <text evidence="3">The sequence shown here is derived from an EMBL/GenBank/DDBJ whole genome shotgun (WGS) entry which is preliminary data.</text>
</comment>
<feature type="domain" description="Acyltransferase 3" evidence="2">
    <location>
        <begin position="12"/>
        <end position="338"/>
    </location>
</feature>
<evidence type="ECO:0000313" key="3">
    <source>
        <dbReference type="EMBL" id="RHZ97412.1"/>
    </source>
</evidence>
<evidence type="ECO:0000259" key="2">
    <source>
        <dbReference type="Pfam" id="PF01757"/>
    </source>
</evidence>
<protein>
    <submittedName>
        <fullName evidence="3">Acyltransferase</fullName>
    </submittedName>
</protein>
<dbReference type="AlphaFoldDB" id="A0AAX1UPZ5"/>
<keyword evidence="3" id="KW-0012">Acyltransferase</keyword>
<dbReference type="PANTHER" id="PTHR23028:SF53">
    <property type="entry name" value="ACYL_TRANSF_3 DOMAIN-CONTAINING PROTEIN"/>
    <property type="match status" value="1"/>
</dbReference>
<name>A0AAX1UPZ5_CERSP</name>
<keyword evidence="3" id="KW-0808">Transferase</keyword>
<dbReference type="GO" id="GO:0016020">
    <property type="term" value="C:membrane"/>
    <property type="evidence" value="ECO:0007669"/>
    <property type="project" value="TreeGrafter"/>
</dbReference>
<keyword evidence="1" id="KW-1133">Transmembrane helix</keyword>
<proteinExistence type="predicted"/>
<dbReference type="InterPro" id="IPR050879">
    <property type="entry name" value="Acyltransferase_3"/>
</dbReference>
<dbReference type="EMBL" id="QWGP01000003">
    <property type="protein sequence ID" value="RHZ97412.1"/>
    <property type="molecule type" value="Genomic_DNA"/>
</dbReference>
<organism evidence="3 4">
    <name type="scientific">Cereibacter sphaeroides</name>
    <name type="common">Rhodobacter sphaeroides</name>
    <dbReference type="NCBI Taxonomy" id="1063"/>
    <lineage>
        <taxon>Bacteria</taxon>
        <taxon>Pseudomonadati</taxon>
        <taxon>Pseudomonadota</taxon>
        <taxon>Alphaproteobacteria</taxon>
        <taxon>Rhodobacterales</taxon>
        <taxon>Paracoccaceae</taxon>
        <taxon>Cereibacter</taxon>
    </lineage>
</organism>
<gene>
    <name evidence="3" type="ORF">D1114_03595</name>
</gene>
<feature type="transmembrane region" description="Helical" evidence="1">
    <location>
        <begin position="16"/>
        <end position="34"/>
    </location>
</feature>
<reference evidence="3 4" key="1">
    <citation type="submission" date="2018-08" db="EMBL/GenBank/DDBJ databases">
        <title>Draft genome sequence of Rhodobacter sphaeroides FY.</title>
        <authorList>
            <person name="Rayyan A."/>
            <person name="Meyer T.E."/>
            <person name="Kyndt J.A."/>
        </authorList>
    </citation>
    <scope>NUCLEOTIDE SEQUENCE [LARGE SCALE GENOMIC DNA]</scope>
    <source>
        <strain evidence="3 4">FY</strain>
    </source>
</reference>
<feature type="transmembrane region" description="Helical" evidence="1">
    <location>
        <begin position="188"/>
        <end position="208"/>
    </location>
</feature>
<dbReference type="Pfam" id="PF01757">
    <property type="entry name" value="Acyl_transf_3"/>
    <property type="match status" value="1"/>
</dbReference>
<feature type="transmembrane region" description="Helical" evidence="1">
    <location>
        <begin position="318"/>
        <end position="342"/>
    </location>
</feature>
<keyword evidence="1" id="KW-0812">Transmembrane</keyword>
<dbReference type="InterPro" id="IPR002656">
    <property type="entry name" value="Acyl_transf_3_dom"/>
</dbReference>
<dbReference type="PANTHER" id="PTHR23028">
    <property type="entry name" value="ACETYLTRANSFERASE"/>
    <property type="match status" value="1"/>
</dbReference>
<evidence type="ECO:0000313" key="4">
    <source>
        <dbReference type="Proteomes" id="UP000266305"/>
    </source>
</evidence>
<evidence type="ECO:0000256" key="1">
    <source>
        <dbReference type="SAM" id="Phobius"/>
    </source>
</evidence>